<keyword evidence="1" id="KW-0472">Membrane</keyword>
<keyword evidence="3" id="KW-0808">Transferase</keyword>
<dbReference type="InterPro" id="IPR002656">
    <property type="entry name" value="Acyl_transf_3_dom"/>
</dbReference>
<protein>
    <submittedName>
        <fullName evidence="3">Acyltransferase</fullName>
    </submittedName>
</protein>
<dbReference type="PANTHER" id="PTHR23028">
    <property type="entry name" value="ACETYLTRANSFERASE"/>
    <property type="match status" value="1"/>
</dbReference>
<dbReference type="AlphaFoldDB" id="A0A919J9H0"/>
<dbReference type="GO" id="GO:0016747">
    <property type="term" value="F:acyltransferase activity, transferring groups other than amino-acyl groups"/>
    <property type="evidence" value="ECO:0007669"/>
    <property type="project" value="InterPro"/>
</dbReference>
<sequence length="387" mass="42366">MESLTGLRWFAALAIFLAHVNVFLPLPYTHGLFGLGVSGVTFFFVLSGFVLTWTMTPNDTTGYFLGRRFARVWPLLFLAIALPTLFAVTGNSADIDVPTFVLVGLASVVLIQAWVPGWILTGPSPVTWSLSCEAFFYVLFPLVAPAIVRRGLRQLLYLAIGLVALGWLIRVAVWIADPPTTAVSSADISSSSLSVLGTYAPPFRLVEFLLGVVVAAALRKGWRSPLRVWQAAALLAAGFLVLWLFRDAAWRSSVPYDAVNQVTAPLFALLIAAVATRDEDGKRSLLSSAPLVRLGRWSYAFYLFHFTVLVAVSSSVFPDKKVVDFFLDPVEPSWSHAGPAAIALLVSLALSALLYRIYEAPLERVLRRFFRRAAGRDDPAPPRPARS</sequence>
<organism evidence="3 4">
    <name type="scientific">Paractinoplanes ferrugineus</name>
    <dbReference type="NCBI Taxonomy" id="113564"/>
    <lineage>
        <taxon>Bacteria</taxon>
        <taxon>Bacillati</taxon>
        <taxon>Actinomycetota</taxon>
        <taxon>Actinomycetes</taxon>
        <taxon>Micromonosporales</taxon>
        <taxon>Micromonosporaceae</taxon>
        <taxon>Paractinoplanes</taxon>
    </lineage>
</organism>
<dbReference type="PANTHER" id="PTHR23028:SF53">
    <property type="entry name" value="ACYL_TRANSF_3 DOMAIN-CONTAINING PROTEIN"/>
    <property type="match status" value="1"/>
</dbReference>
<proteinExistence type="predicted"/>
<name>A0A919J9H0_9ACTN</name>
<feature type="transmembrane region" description="Helical" evidence="1">
    <location>
        <begin position="31"/>
        <end position="51"/>
    </location>
</feature>
<feature type="transmembrane region" description="Helical" evidence="1">
    <location>
        <begin position="155"/>
        <end position="176"/>
    </location>
</feature>
<feature type="transmembrane region" description="Helical" evidence="1">
    <location>
        <begin position="71"/>
        <end position="88"/>
    </location>
</feature>
<gene>
    <name evidence="3" type="ORF">Afe05nite_80600</name>
</gene>
<evidence type="ECO:0000259" key="2">
    <source>
        <dbReference type="Pfam" id="PF01757"/>
    </source>
</evidence>
<dbReference type="Proteomes" id="UP000598174">
    <property type="component" value="Unassembled WGS sequence"/>
</dbReference>
<feature type="transmembrane region" description="Helical" evidence="1">
    <location>
        <begin position="297"/>
        <end position="317"/>
    </location>
</feature>
<dbReference type="RefSeq" id="WP_203822562.1">
    <property type="nucleotide sequence ID" value="NZ_BAAABP010000012.1"/>
</dbReference>
<dbReference type="InterPro" id="IPR050879">
    <property type="entry name" value="Acyltransferase_3"/>
</dbReference>
<dbReference type="Pfam" id="PF01757">
    <property type="entry name" value="Acyl_transf_3"/>
    <property type="match status" value="1"/>
</dbReference>
<keyword evidence="1" id="KW-1133">Transmembrane helix</keyword>
<feature type="transmembrane region" description="Helical" evidence="1">
    <location>
        <begin position="100"/>
        <end position="120"/>
    </location>
</feature>
<feature type="transmembrane region" description="Helical" evidence="1">
    <location>
        <begin position="228"/>
        <end position="246"/>
    </location>
</feature>
<evidence type="ECO:0000313" key="4">
    <source>
        <dbReference type="Proteomes" id="UP000598174"/>
    </source>
</evidence>
<feature type="transmembrane region" description="Helical" evidence="1">
    <location>
        <begin position="126"/>
        <end position="148"/>
    </location>
</feature>
<keyword evidence="1" id="KW-0812">Transmembrane</keyword>
<dbReference type="GO" id="GO:0016020">
    <property type="term" value="C:membrane"/>
    <property type="evidence" value="ECO:0007669"/>
    <property type="project" value="TreeGrafter"/>
</dbReference>
<feature type="transmembrane region" description="Helical" evidence="1">
    <location>
        <begin position="196"/>
        <end position="216"/>
    </location>
</feature>
<reference evidence="3" key="1">
    <citation type="submission" date="2021-01" db="EMBL/GenBank/DDBJ databases">
        <title>Whole genome shotgun sequence of Actinoplanes ferrugineus NBRC 15555.</title>
        <authorList>
            <person name="Komaki H."/>
            <person name="Tamura T."/>
        </authorList>
    </citation>
    <scope>NUCLEOTIDE SEQUENCE</scope>
    <source>
        <strain evidence="3">NBRC 15555</strain>
    </source>
</reference>
<feature type="transmembrane region" description="Helical" evidence="1">
    <location>
        <begin position="258"/>
        <end position="276"/>
    </location>
</feature>
<feature type="transmembrane region" description="Helical" evidence="1">
    <location>
        <begin position="337"/>
        <end position="358"/>
    </location>
</feature>
<dbReference type="GO" id="GO:0009103">
    <property type="term" value="P:lipopolysaccharide biosynthetic process"/>
    <property type="evidence" value="ECO:0007669"/>
    <property type="project" value="TreeGrafter"/>
</dbReference>
<keyword evidence="4" id="KW-1185">Reference proteome</keyword>
<accession>A0A919J9H0</accession>
<comment type="caution">
    <text evidence="3">The sequence shown here is derived from an EMBL/GenBank/DDBJ whole genome shotgun (WGS) entry which is preliminary data.</text>
</comment>
<feature type="transmembrane region" description="Helical" evidence="1">
    <location>
        <begin position="6"/>
        <end position="24"/>
    </location>
</feature>
<feature type="domain" description="Acyltransferase 3" evidence="2">
    <location>
        <begin position="3"/>
        <end position="356"/>
    </location>
</feature>
<evidence type="ECO:0000256" key="1">
    <source>
        <dbReference type="SAM" id="Phobius"/>
    </source>
</evidence>
<keyword evidence="3" id="KW-0012">Acyltransferase</keyword>
<evidence type="ECO:0000313" key="3">
    <source>
        <dbReference type="EMBL" id="GIE16220.1"/>
    </source>
</evidence>
<dbReference type="EMBL" id="BOMM01000080">
    <property type="protein sequence ID" value="GIE16220.1"/>
    <property type="molecule type" value="Genomic_DNA"/>
</dbReference>